<sequence length="476" mass="52744">MSHNAGSRAVVLGGSIAGLFAARVLADAYDEVRIVDRDVLVGTKGVRRFCPQSQQANGLQAKGVHVMEELFPGITQELVDNGAPIGDLAGTCRWYTQGYRLKQETAGLPALGVLRPVLEWHIRERVQAIPNVVFVEQHDILGLETTADRSRVTGARVQAHGSKTEEIIEADLVVDATGRGSRTPVWLEQLGYAKPEEERKKIDLVYVTQHYKLRPGCDPFGKDTAINQIAHPGLQRGNVFFKVDGGLLELTTYGLLGDHPTTDQTELYQWIKSLGAKDVYEVLRYADPVDAPVAFRFPTTLRRHYQKLDRFPLGLLVTGDAVTCFNPVYAQGMTVAALCAITMREHLHSGATPLPLDYFRDLAKDAIDQAWEMTNTIDLTFPGVKGDRTRQVRMAQKFLKRTQIAATRDGKVAAAYFRVAALMETPESLMRPGLMLRILFKSMFGPSKESLRPHVWQAPPGVEPVFADVTEMPRAA</sequence>
<reference evidence="2" key="1">
    <citation type="journal article" date="2019" name="Int. J. Syst. Evol. Microbiol.">
        <title>The Global Catalogue of Microorganisms (GCM) 10K type strain sequencing project: providing services to taxonomists for standard genome sequencing and annotation.</title>
        <authorList>
            <consortium name="The Broad Institute Genomics Platform"/>
            <consortium name="The Broad Institute Genome Sequencing Center for Infectious Disease"/>
            <person name="Wu L."/>
            <person name="Ma J."/>
        </authorList>
    </citation>
    <scope>NUCLEOTIDE SEQUENCE [LARGE SCALE GENOMIC DNA]</scope>
    <source>
        <strain evidence="2">ZS-22-S1</strain>
    </source>
</reference>
<accession>A0ABV9S5R7</accession>
<dbReference type="InterPro" id="IPR036188">
    <property type="entry name" value="FAD/NAD-bd_sf"/>
</dbReference>
<evidence type="ECO:0000313" key="1">
    <source>
        <dbReference type="EMBL" id="MFC4857032.1"/>
    </source>
</evidence>
<dbReference type="Gene3D" id="3.50.50.60">
    <property type="entry name" value="FAD/NAD(P)-binding domain"/>
    <property type="match status" value="1"/>
</dbReference>
<dbReference type="EMBL" id="JBHSIS010000017">
    <property type="protein sequence ID" value="MFC4857032.1"/>
    <property type="molecule type" value="Genomic_DNA"/>
</dbReference>
<protein>
    <submittedName>
        <fullName evidence="1">FAD-dependent oxidoreductase</fullName>
    </submittedName>
</protein>
<keyword evidence="2" id="KW-1185">Reference proteome</keyword>
<dbReference type="Proteomes" id="UP001595859">
    <property type="component" value="Unassembled WGS sequence"/>
</dbReference>
<evidence type="ECO:0000313" key="2">
    <source>
        <dbReference type="Proteomes" id="UP001595859"/>
    </source>
</evidence>
<dbReference type="RefSeq" id="WP_378059025.1">
    <property type="nucleotide sequence ID" value="NZ_JBHSIS010000017.1"/>
</dbReference>
<comment type="caution">
    <text evidence="1">The sequence shown here is derived from an EMBL/GenBank/DDBJ whole genome shotgun (WGS) entry which is preliminary data.</text>
</comment>
<dbReference type="PANTHER" id="PTHR43422:SF3">
    <property type="entry name" value="THIAMINE THIAZOLE SYNTHASE"/>
    <property type="match status" value="1"/>
</dbReference>
<name>A0ABV9S5R7_9PSEU</name>
<proteinExistence type="predicted"/>
<dbReference type="SUPFAM" id="SSF51905">
    <property type="entry name" value="FAD/NAD(P)-binding domain"/>
    <property type="match status" value="1"/>
</dbReference>
<gene>
    <name evidence="1" type="ORF">ACFPCV_26345</name>
</gene>
<organism evidence="1 2">
    <name type="scientific">Actinophytocola glycyrrhizae</name>
    <dbReference type="NCBI Taxonomy" id="2044873"/>
    <lineage>
        <taxon>Bacteria</taxon>
        <taxon>Bacillati</taxon>
        <taxon>Actinomycetota</taxon>
        <taxon>Actinomycetes</taxon>
        <taxon>Pseudonocardiales</taxon>
        <taxon>Pseudonocardiaceae</taxon>
    </lineage>
</organism>
<dbReference type="PANTHER" id="PTHR43422">
    <property type="entry name" value="THIAMINE THIAZOLE SYNTHASE"/>
    <property type="match status" value="1"/>
</dbReference>